<protein>
    <submittedName>
        <fullName evidence="1">Putative secreted protein</fullName>
    </submittedName>
</protein>
<dbReference type="AlphaFoldDB" id="A0A4D5RZ08"/>
<organism evidence="1">
    <name type="scientific">Ixodes scapularis</name>
    <name type="common">Black-legged tick</name>
    <name type="synonym">Deer tick</name>
    <dbReference type="NCBI Taxonomy" id="6945"/>
    <lineage>
        <taxon>Eukaryota</taxon>
        <taxon>Metazoa</taxon>
        <taxon>Ecdysozoa</taxon>
        <taxon>Arthropoda</taxon>
        <taxon>Chelicerata</taxon>
        <taxon>Arachnida</taxon>
        <taxon>Acari</taxon>
        <taxon>Parasitiformes</taxon>
        <taxon>Ixodida</taxon>
        <taxon>Ixodoidea</taxon>
        <taxon>Ixodidae</taxon>
        <taxon>Ixodinae</taxon>
        <taxon>Ixodes</taxon>
    </lineage>
</organism>
<sequence>MARARPPLSYRRRRQRWGLPLLLLSTPRNMAVLEASISSAASTSAVVKRGRPRQYTADKLRERKNDIHAFACTTRKNCLLVLPLKTTSHGCLSFFF</sequence>
<evidence type="ECO:0000313" key="1">
    <source>
        <dbReference type="EMBL" id="MOY41916.1"/>
    </source>
</evidence>
<accession>A0A4D5RZ08</accession>
<proteinExistence type="predicted"/>
<name>A0A4D5RZ08_IXOSC</name>
<reference evidence="1" key="1">
    <citation type="submission" date="2019-04" db="EMBL/GenBank/DDBJ databases">
        <title>An insight into the mialome of Ixodes scapularis.</title>
        <authorList>
            <person name="Ribeiro J.M."/>
            <person name="Mather T.N."/>
            <person name="Karim S."/>
        </authorList>
    </citation>
    <scope>NUCLEOTIDE SEQUENCE</scope>
</reference>
<dbReference type="EMBL" id="GHJT01007945">
    <property type="protein sequence ID" value="MOY41916.1"/>
    <property type="molecule type" value="Transcribed_RNA"/>
</dbReference>